<proteinExistence type="predicted"/>
<evidence type="ECO:0000256" key="2">
    <source>
        <dbReference type="SAM" id="SignalP"/>
    </source>
</evidence>
<accession>A0A6A6DJQ3</accession>
<feature type="signal peptide" evidence="2">
    <location>
        <begin position="1"/>
        <end position="21"/>
    </location>
</feature>
<sequence>MARFSLKMLSSLVVDWTGALGEVIIRDPHRMSRPKDGSTVSSKGRRERRSLMQAQCI</sequence>
<feature type="chain" id="PRO_5025377403" evidence="2">
    <location>
        <begin position="22"/>
        <end position="57"/>
    </location>
</feature>
<name>A0A6A6DJQ3_9PEZI</name>
<evidence type="ECO:0000256" key="1">
    <source>
        <dbReference type="SAM" id="MobiDB-lite"/>
    </source>
</evidence>
<keyword evidence="2" id="KW-0732">Signal</keyword>
<evidence type="ECO:0000313" key="3">
    <source>
        <dbReference type="EMBL" id="KAF2179153.1"/>
    </source>
</evidence>
<keyword evidence="4" id="KW-1185">Reference proteome</keyword>
<dbReference type="AlphaFoldDB" id="A0A6A6DJQ3"/>
<protein>
    <submittedName>
        <fullName evidence="3">Uncharacterized protein</fullName>
    </submittedName>
</protein>
<gene>
    <name evidence="3" type="ORF">K469DRAFT_717664</name>
</gene>
<evidence type="ECO:0000313" key="4">
    <source>
        <dbReference type="Proteomes" id="UP000800200"/>
    </source>
</evidence>
<dbReference type="Proteomes" id="UP000800200">
    <property type="component" value="Unassembled WGS sequence"/>
</dbReference>
<reference evidence="3" key="1">
    <citation type="journal article" date="2020" name="Stud. Mycol.">
        <title>101 Dothideomycetes genomes: a test case for predicting lifestyles and emergence of pathogens.</title>
        <authorList>
            <person name="Haridas S."/>
            <person name="Albert R."/>
            <person name="Binder M."/>
            <person name="Bloem J."/>
            <person name="Labutti K."/>
            <person name="Salamov A."/>
            <person name="Andreopoulos B."/>
            <person name="Baker S."/>
            <person name="Barry K."/>
            <person name="Bills G."/>
            <person name="Bluhm B."/>
            <person name="Cannon C."/>
            <person name="Castanera R."/>
            <person name="Culley D."/>
            <person name="Daum C."/>
            <person name="Ezra D."/>
            <person name="Gonzalez J."/>
            <person name="Henrissat B."/>
            <person name="Kuo A."/>
            <person name="Liang C."/>
            <person name="Lipzen A."/>
            <person name="Lutzoni F."/>
            <person name="Magnuson J."/>
            <person name="Mondo S."/>
            <person name="Nolan M."/>
            <person name="Ohm R."/>
            <person name="Pangilinan J."/>
            <person name="Park H.-J."/>
            <person name="Ramirez L."/>
            <person name="Alfaro M."/>
            <person name="Sun H."/>
            <person name="Tritt A."/>
            <person name="Yoshinaga Y."/>
            <person name="Zwiers L.-H."/>
            <person name="Turgeon B."/>
            <person name="Goodwin S."/>
            <person name="Spatafora J."/>
            <person name="Crous P."/>
            <person name="Grigoriev I."/>
        </authorList>
    </citation>
    <scope>NUCLEOTIDE SEQUENCE</scope>
    <source>
        <strain evidence="3">CBS 207.26</strain>
    </source>
</reference>
<dbReference type="EMBL" id="ML994670">
    <property type="protein sequence ID" value="KAF2179153.1"/>
    <property type="molecule type" value="Genomic_DNA"/>
</dbReference>
<feature type="region of interest" description="Disordered" evidence="1">
    <location>
        <begin position="29"/>
        <end position="57"/>
    </location>
</feature>
<organism evidence="3 4">
    <name type="scientific">Zopfia rhizophila CBS 207.26</name>
    <dbReference type="NCBI Taxonomy" id="1314779"/>
    <lineage>
        <taxon>Eukaryota</taxon>
        <taxon>Fungi</taxon>
        <taxon>Dikarya</taxon>
        <taxon>Ascomycota</taxon>
        <taxon>Pezizomycotina</taxon>
        <taxon>Dothideomycetes</taxon>
        <taxon>Dothideomycetes incertae sedis</taxon>
        <taxon>Zopfiaceae</taxon>
        <taxon>Zopfia</taxon>
    </lineage>
</organism>